<dbReference type="AlphaFoldDB" id="A0A1F5ELR6"/>
<name>A0A1F5ELR6_9BACT</name>
<protein>
    <submittedName>
        <fullName evidence="1">Uncharacterized protein</fullName>
    </submittedName>
</protein>
<accession>A0A1F5ELR6</accession>
<evidence type="ECO:0000313" key="1">
    <source>
        <dbReference type="EMBL" id="OGD68166.1"/>
    </source>
</evidence>
<organism evidence="1 2">
    <name type="scientific">Candidatus Campbellbacteria bacterium RIFCSPHIGHO2_12_FULL_35_10</name>
    <dbReference type="NCBI Taxonomy" id="1797578"/>
    <lineage>
        <taxon>Bacteria</taxon>
        <taxon>Candidatus Campbelliibacteriota</taxon>
    </lineage>
</organism>
<sequence length="85" mass="9666">MNFIIQNNLGGGEQCMGIEKFRLDYGCSVCPDREKNLKKCSQLKDDKRCLLYTNISVVLHNLDKARRPSFYEQGLITIALNAGRV</sequence>
<gene>
    <name evidence="1" type="ORF">A3E89_02560</name>
</gene>
<reference evidence="1 2" key="1">
    <citation type="journal article" date="2016" name="Nat. Commun.">
        <title>Thousands of microbial genomes shed light on interconnected biogeochemical processes in an aquifer system.</title>
        <authorList>
            <person name="Anantharaman K."/>
            <person name="Brown C.T."/>
            <person name="Hug L.A."/>
            <person name="Sharon I."/>
            <person name="Castelle C.J."/>
            <person name="Probst A.J."/>
            <person name="Thomas B.C."/>
            <person name="Singh A."/>
            <person name="Wilkins M.J."/>
            <person name="Karaoz U."/>
            <person name="Brodie E.L."/>
            <person name="Williams K.H."/>
            <person name="Hubbard S.S."/>
            <person name="Banfield J.F."/>
        </authorList>
    </citation>
    <scope>NUCLEOTIDE SEQUENCE [LARGE SCALE GENOMIC DNA]</scope>
</reference>
<evidence type="ECO:0000313" key="2">
    <source>
        <dbReference type="Proteomes" id="UP000185891"/>
    </source>
</evidence>
<dbReference type="EMBL" id="MFAA01000041">
    <property type="protein sequence ID" value="OGD68166.1"/>
    <property type="molecule type" value="Genomic_DNA"/>
</dbReference>
<comment type="caution">
    <text evidence="1">The sequence shown here is derived from an EMBL/GenBank/DDBJ whole genome shotgun (WGS) entry which is preliminary data.</text>
</comment>
<dbReference type="Proteomes" id="UP000185891">
    <property type="component" value="Unassembled WGS sequence"/>
</dbReference>
<proteinExistence type="predicted"/>